<proteinExistence type="predicted"/>
<reference evidence="2" key="1">
    <citation type="journal article" date="2019" name="Int. J. Syst. Evol. Microbiol.">
        <title>The Global Catalogue of Microorganisms (GCM) 10K type strain sequencing project: providing services to taxonomists for standard genome sequencing and annotation.</title>
        <authorList>
            <consortium name="The Broad Institute Genomics Platform"/>
            <consortium name="The Broad Institute Genome Sequencing Center for Infectious Disease"/>
            <person name="Wu L."/>
            <person name="Ma J."/>
        </authorList>
    </citation>
    <scope>NUCLEOTIDE SEQUENCE [LARGE SCALE GENOMIC DNA]</scope>
    <source>
        <strain evidence="2">CGMCC 1.10832</strain>
    </source>
</reference>
<evidence type="ECO:0000313" key="1">
    <source>
        <dbReference type="EMBL" id="GGC20006.1"/>
    </source>
</evidence>
<dbReference type="Proteomes" id="UP000636010">
    <property type="component" value="Unassembled WGS sequence"/>
</dbReference>
<protein>
    <submittedName>
        <fullName evidence="1">Uncharacterized protein</fullName>
    </submittedName>
</protein>
<dbReference type="EMBL" id="BMEC01000001">
    <property type="protein sequence ID" value="GGC20006.1"/>
    <property type="molecule type" value="Genomic_DNA"/>
</dbReference>
<accession>A0ABQ1L665</accession>
<dbReference type="InterPro" id="IPR011047">
    <property type="entry name" value="Quinoprotein_ADH-like_sf"/>
</dbReference>
<organism evidence="1 2">
    <name type="scientific">Marivirga lumbricoides</name>
    <dbReference type="NCBI Taxonomy" id="1046115"/>
    <lineage>
        <taxon>Bacteria</taxon>
        <taxon>Pseudomonadati</taxon>
        <taxon>Bacteroidota</taxon>
        <taxon>Cytophagia</taxon>
        <taxon>Cytophagales</taxon>
        <taxon>Marivirgaceae</taxon>
        <taxon>Marivirga</taxon>
    </lineage>
</organism>
<keyword evidence="2" id="KW-1185">Reference proteome</keyword>
<dbReference type="SUPFAM" id="SSF50998">
    <property type="entry name" value="Quinoprotein alcohol dehydrogenase-like"/>
    <property type="match status" value="1"/>
</dbReference>
<comment type="caution">
    <text evidence="1">The sequence shown here is derived from an EMBL/GenBank/DDBJ whole genome shotgun (WGS) entry which is preliminary data.</text>
</comment>
<name>A0ABQ1L665_9BACT</name>
<evidence type="ECO:0000313" key="2">
    <source>
        <dbReference type="Proteomes" id="UP000636010"/>
    </source>
</evidence>
<gene>
    <name evidence="1" type="ORF">GCM10011506_01360</name>
</gene>
<dbReference type="RefSeq" id="WP_188459877.1">
    <property type="nucleotide sequence ID" value="NZ_BAABHU010000001.1"/>
</dbReference>
<sequence>MKLVGSNGDLKGDNSVVEVAGIHGVAANGKYGVFGFTDGIILVDDEDNIDLIENIDGLNAESGNWIGTLKGHDHSDIFFGRSSNKGIFIIDPIAKSLTNIYAGADVVADMFSFDGEYYLVHTSDNKIRVFDDAHDGEEIANRVVEMANIPEEHNHRNALSEIEQLRKMDDPSPVLVTSDKFLYILAPNRTQIKVLEIEDLHHVHTIELSVPIESMVKNGFSIEGDQGHDHEH</sequence>